<dbReference type="Proteomes" id="UP000248066">
    <property type="component" value="Unassembled WGS sequence"/>
</dbReference>
<dbReference type="RefSeq" id="WP_110521740.1">
    <property type="nucleotide sequence ID" value="NZ_PDOF01000004.1"/>
</dbReference>
<protein>
    <submittedName>
        <fullName evidence="10">Methionine ABC transporter permease</fullName>
    </submittedName>
</protein>
<feature type="transmembrane region" description="Helical" evidence="8">
    <location>
        <begin position="20"/>
        <end position="44"/>
    </location>
</feature>
<dbReference type="CDD" id="cd06261">
    <property type="entry name" value="TM_PBP2"/>
    <property type="match status" value="1"/>
</dbReference>
<feature type="transmembrane region" description="Helical" evidence="8">
    <location>
        <begin position="86"/>
        <end position="109"/>
    </location>
</feature>
<proteinExistence type="inferred from homology"/>
<evidence type="ECO:0000259" key="9">
    <source>
        <dbReference type="PROSITE" id="PS50928"/>
    </source>
</evidence>
<evidence type="ECO:0000256" key="7">
    <source>
        <dbReference type="ARBA" id="ARBA00023136"/>
    </source>
</evidence>
<dbReference type="InterPro" id="IPR051322">
    <property type="entry name" value="AA_ABC_Transporter_Permease"/>
</dbReference>
<evidence type="ECO:0000256" key="5">
    <source>
        <dbReference type="ARBA" id="ARBA00022692"/>
    </source>
</evidence>
<evidence type="ECO:0000313" key="10">
    <source>
        <dbReference type="EMBL" id="PYZ95617.1"/>
    </source>
</evidence>
<dbReference type="InterPro" id="IPR035906">
    <property type="entry name" value="MetI-like_sf"/>
</dbReference>
<evidence type="ECO:0000256" key="2">
    <source>
        <dbReference type="ARBA" id="ARBA00007069"/>
    </source>
</evidence>
<sequence>MRDTDWSTFWVRVWEATLETLAMTAFPLVFASLIGIPLGVAVVVTRKGQLFEHRVAFVILNTIVNMVRSVPFIILLVALIPLTRLIVGTTIGTTAAMVPLVIFAAPFIARLVESSLLEVDPGVTEAAKSMGATPWQIIFRFLIPEALSSLVLNLTIATVGLVGASAMAGAIGSGGLGDLAIAYGYQRFHTDVMIVTVILLIIIVQVIQAGGNHLSRAIRRR</sequence>
<feature type="transmembrane region" description="Helical" evidence="8">
    <location>
        <begin position="56"/>
        <end position="80"/>
    </location>
</feature>
<keyword evidence="4" id="KW-1003">Cell membrane</keyword>
<dbReference type="AlphaFoldDB" id="A0A2W0H337"/>
<keyword evidence="7 8" id="KW-0472">Membrane</keyword>
<dbReference type="GO" id="GO:0048473">
    <property type="term" value="P:D-methionine transmembrane transport"/>
    <property type="evidence" value="ECO:0007669"/>
    <property type="project" value="TreeGrafter"/>
</dbReference>
<feature type="transmembrane region" description="Helical" evidence="8">
    <location>
        <begin position="192"/>
        <end position="211"/>
    </location>
</feature>
<comment type="similarity">
    <text evidence="2">Belongs to the binding-protein-dependent transport system permease family. CysTW subfamily.</text>
</comment>
<dbReference type="Gene3D" id="1.10.3720.10">
    <property type="entry name" value="MetI-like"/>
    <property type="match status" value="1"/>
</dbReference>
<keyword evidence="6 8" id="KW-1133">Transmembrane helix</keyword>
<dbReference type="EMBL" id="PDOF01000004">
    <property type="protein sequence ID" value="PYZ95617.1"/>
    <property type="molecule type" value="Genomic_DNA"/>
</dbReference>
<comment type="subcellular location">
    <subcellularLocation>
        <location evidence="1 8">Cell membrane</location>
        <topology evidence="1 8">Multi-pass membrane protein</topology>
    </subcellularLocation>
</comment>
<evidence type="ECO:0000256" key="8">
    <source>
        <dbReference type="RuleBase" id="RU363032"/>
    </source>
</evidence>
<keyword evidence="3 8" id="KW-0813">Transport</keyword>
<evidence type="ECO:0000256" key="3">
    <source>
        <dbReference type="ARBA" id="ARBA00022448"/>
    </source>
</evidence>
<reference evidence="10 11" key="1">
    <citation type="submission" date="2017-10" db="EMBL/GenBank/DDBJ databases">
        <title>Bacillus sp. nov., a halophilic bacterium isolated from a Yangshapao Lake.</title>
        <authorList>
            <person name="Wang H."/>
        </authorList>
    </citation>
    <scope>NUCLEOTIDE SEQUENCE [LARGE SCALE GENOMIC DNA]</scope>
    <source>
        <strain evidence="10 11">YSP-3</strain>
    </source>
</reference>
<dbReference type="Pfam" id="PF00528">
    <property type="entry name" value="BPD_transp_1"/>
    <property type="match status" value="1"/>
</dbReference>
<feature type="transmembrane region" description="Helical" evidence="8">
    <location>
        <begin position="150"/>
        <end position="172"/>
    </location>
</feature>
<evidence type="ECO:0000256" key="1">
    <source>
        <dbReference type="ARBA" id="ARBA00004651"/>
    </source>
</evidence>
<comment type="caution">
    <text evidence="10">The sequence shown here is derived from an EMBL/GenBank/DDBJ whole genome shotgun (WGS) entry which is preliminary data.</text>
</comment>
<dbReference type="FunFam" id="1.10.3720.10:FF:000002">
    <property type="entry name" value="D-methionine ABC transporter permease MetI"/>
    <property type="match status" value="1"/>
</dbReference>
<feature type="domain" description="ABC transmembrane type-1" evidence="9">
    <location>
        <begin position="17"/>
        <end position="208"/>
    </location>
</feature>
<dbReference type="InterPro" id="IPR000515">
    <property type="entry name" value="MetI-like"/>
</dbReference>
<dbReference type="OrthoDB" id="9793490at2"/>
<gene>
    <name evidence="10" type="ORF">CR205_19070</name>
</gene>
<organism evidence="10 11">
    <name type="scientific">Alteribacter lacisalsi</name>
    <dbReference type="NCBI Taxonomy" id="2045244"/>
    <lineage>
        <taxon>Bacteria</taxon>
        <taxon>Bacillati</taxon>
        <taxon>Bacillota</taxon>
        <taxon>Bacilli</taxon>
        <taxon>Bacillales</taxon>
        <taxon>Bacillaceae</taxon>
        <taxon>Alteribacter</taxon>
    </lineage>
</organism>
<dbReference type="GO" id="GO:0005886">
    <property type="term" value="C:plasma membrane"/>
    <property type="evidence" value="ECO:0007669"/>
    <property type="project" value="UniProtKB-SubCell"/>
</dbReference>
<keyword evidence="11" id="KW-1185">Reference proteome</keyword>
<dbReference type="PANTHER" id="PTHR30450:SF14">
    <property type="entry name" value="TRANSPORTER, PERMEASE PROTEIN, PUTATIVE-RELATED"/>
    <property type="match status" value="1"/>
</dbReference>
<dbReference type="NCBIfam" id="NF008049">
    <property type="entry name" value="PRK10782.1"/>
    <property type="match status" value="1"/>
</dbReference>
<dbReference type="PANTHER" id="PTHR30450">
    <property type="entry name" value="ABC TRANSPORTER PERMEASE"/>
    <property type="match status" value="1"/>
</dbReference>
<name>A0A2W0H337_9BACI</name>
<keyword evidence="5 8" id="KW-0812">Transmembrane</keyword>
<dbReference type="PROSITE" id="PS50928">
    <property type="entry name" value="ABC_TM1"/>
    <property type="match status" value="1"/>
</dbReference>
<evidence type="ECO:0000256" key="6">
    <source>
        <dbReference type="ARBA" id="ARBA00022989"/>
    </source>
</evidence>
<dbReference type="SUPFAM" id="SSF161098">
    <property type="entry name" value="MetI-like"/>
    <property type="match status" value="1"/>
</dbReference>
<accession>A0A2W0H337</accession>
<evidence type="ECO:0000313" key="11">
    <source>
        <dbReference type="Proteomes" id="UP000248066"/>
    </source>
</evidence>
<evidence type="ECO:0000256" key="4">
    <source>
        <dbReference type="ARBA" id="ARBA00022475"/>
    </source>
</evidence>